<keyword evidence="1" id="KW-0812">Transmembrane</keyword>
<feature type="transmembrane region" description="Helical" evidence="1">
    <location>
        <begin position="169"/>
        <end position="189"/>
    </location>
</feature>
<feature type="transmembrane region" description="Helical" evidence="1">
    <location>
        <begin position="355"/>
        <end position="376"/>
    </location>
</feature>
<reference evidence="2 3" key="1">
    <citation type="submission" date="2019-09" db="EMBL/GenBank/DDBJ databases">
        <title>Genome sequence of Roseospira marina, one of the more divergent members of the non-sulfur purple photosynthetic bacterial family, the Rhodospirillaceae.</title>
        <authorList>
            <person name="Meyer T."/>
            <person name="Kyndt J."/>
        </authorList>
    </citation>
    <scope>NUCLEOTIDE SEQUENCE [LARGE SCALE GENOMIC DNA]</scope>
    <source>
        <strain evidence="2 3">DSM 15113</strain>
    </source>
</reference>
<feature type="transmembrane region" description="Helical" evidence="1">
    <location>
        <begin position="327"/>
        <end position="349"/>
    </location>
</feature>
<feature type="transmembrane region" description="Helical" evidence="1">
    <location>
        <begin position="57"/>
        <end position="74"/>
    </location>
</feature>
<dbReference type="OrthoDB" id="9770040at2"/>
<keyword evidence="1" id="KW-0472">Membrane</keyword>
<feature type="transmembrane region" description="Helical" evidence="1">
    <location>
        <begin position="81"/>
        <end position="102"/>
    </location>
</feature>
<feature type="transmembrane region" description="Helical" evidence="1">
    <location>
        <begin position="264"/>
        <end position="284"/>
    </location>
</feature>
<gene>
    <name evidence="2" type="ORF">F1188_19060</name>
</gene>
<evidence type="ECO:0000313" key="2">
    <source>
        <dbReference type="EMBL" id="KAA5603819.1"/>
    </source>
</evidence>
<feature type="transmembrane region" description="Helical" evidence="1">
    <location>
        <begin position="108"/>
        <end position="127"/>
    </location>
</feature>
<protein>
    <submittedName>
        <fullName evidence="2">NnrS family protein</fullName>
    </submittedName>
</protein>
<dbReference type="EMBL" id="VWPJ01000030">
    <property type="protein sequence ID" value="KAA5603819.1"/>
    <property type="molecule type" value="Genomic_DNA"/>
</dbReference>
<keyword evidence="3" id="KW-1185">Reference proteome</keyword>
<feature type="transmembrane region" description="Helical" evidence="1">
    <location>
        <begin position="233"/>
        <end position="252"/>
    </location>
</feature>
<organism evidence="2 3">
    <name type="scientific">Roseospira marina</name>
    <dbReference type="NCBI Taxonomy" id="140057"/>
    <lineage>
        <taxon>Bacteria</taxon>
        <taxon>Pseudomonadati</taxon>
        <taxon>Pseudomonadota</taxon>
        <taxon>Alphaproteobacteria</taxon>
        <taxon>Rhodospirillales</taxon>
        <taxon>Rhodospirillaceae</taxon>
        <taxon>Roseospira</taxon>
    </lineage>
</organism>
<proteinExistence type="predicted"/>
<comment type="caution">
    <text evidence="2">The sequence shown here is derived from an EMBL/GenBank/DDBJ whole genome shotgun (WGS) entry which is preliminary data.</text>
</comment>
<dbReference type="Pfam" id="PF05940">
    <property type="entry name" value="NnrS"/>
    <property type="match status" value="1"/>
</dbReference>
<dbReference type="Proteomes" id="UP000324065">
    <property type="component" value="Unassembled WGS sequence"/>
</dbReference>
<accession>A0A5M6I7V7</accession>
<evidence type="ECO:0000256" key="1">
    <source>
        <dbReference type="SAM" id="Phobius"/>
    </source>
</evidence>
<keyword evidence="1" id="KW-1133">Transmembrane helix</keyword>
<evidence type="ECO:0000313" key="3">
    <source>
        <dbReference type="Proteomes" id="UP000324065"/>
    </source>
</evidence>
<feature type="transmembrane region" description="Helical" evidence="1">
    <location>
        <begin position="139"/>
        <end position="157"/>
    </location>
</feature>
<sequence>MTPRIKSGGFLERGFRPFFLLSGVYALVAMALWLLFLRGGVLLRGPMDPLSWHAHEMLFGFAGAAVAGFVLTAVPNWTGRLPLSGVPLLLLVLLWAAARVLAALPVPWPLAAVVDVAFPVTLCVVVVREVIAGGNRRNLPVGAALGLLALANVWDWLESAFLLPDETIGPRLGIAVLVGLIALIGGRIVPSFTRNWLAQRKAERLPAPFGRFDTAVLIATLVALLVWTVQPQGWAGTVLLGLAGVANLIRLSRWRGMATGAEPLVWILHLGYLGIPLGLLLAALSAGWPDLVPEVAALHGLTAGAITVMIVAVMTRATLGHSGRPLHAGWVTTLVYLLLLTAAATRVWAGLSDGLYMPLLLTSGGAWIGGFTLYLLRYGPIQVVPRRETGGG</sequence>
<dbReference type="InterPro" id="IPR010266">
    <property type="entry name" value="NnrS"/>
</dbReference>
<dbReference type="RefSeq" id="WP_150064043.1">
    <property type="nucleotide sequence ID" value="NZ_JACHII010000028.1"/>
</dbReference>
<feature type="transmembrane region" description="Helical" evidence="1">
    <location>
        <begin position="209"/>
        <end position="227"/>
    </location>
</feature>
<feature type="transmembrane region" description="Helical" evidence="1">
    <location>
        <begin position="296"/>
        <end position="315"/>
    </location>
</feature>
<feature type="transmembrane region" description="Helical" evidence="1">
    <location>
        <begin position="18"/>
        <end position="37"/>
    </location>
</feature>
<name>A0A5M6I7V7_9PROT</name>
<dbReference type="AlphaFoldDB" id="A0A5M6I7V7"/>